<dbReference type="NCBIfam" id="NF003743">
    <property type="entry name" value="PRK05340.1"/>
    <property type="match status" value="1"/>
</dbReference>
<sequence length="128" mass="14822">MNQTLIIADLHLTTVERDKVDLFNKFCTDYAPQAEQLFILGDLFHSWIGDDISLDNYQPIIDILNNLTKTTKVLIMPGNRDFLLASEFERKSGCQIIKEPFLLKHNNDNYLLMHGDSLCSDDIDYQRL</sequence>
<dbReference type="GO" id="GO:0046872">
    <property type="term" value="F:metal ion binding"/>
    <property type="evidence" value="ECO:0007669"/>
    <property type="project" value="UniProtKB-KW"/>
</dbReference>
<keyword evidence="4" id="KW-0378">Hydrolase</keyword>
<evidence type="ECO:0000313" key="8">
    <source>
        <dbReference type="EMBL" id="SVC62891.1"/>
    </source>
</evidence>
<dbReference type="InterPro" id="IPR043461">
    <property type="entry name" value="LpxH-like"/>
</dbReference>
<dbReference type="AlphaFoldDB" id="A0A382NTI9"/>
<dbReference type="Pfam" id="PF00149">
    <property type="entry name" value="Metallophos"/>
    <property type="match status" value="1"/>
</dbReference>
<keyword evidence="2" id="KW-0997">Cell inner membrane</keyword>
<dbReference type="Gene3D" id="3.60.21.10">
    <property type="match status" value="1"/>
</dbReference>
<keyword evidence="3" id="KW-0479">Metal-binding</keyword>
<evidence type="ECO:0000256" key="1">
    <source>
        <dbReference type="ARBA" id="ARBA00022475"/>
    </source>
</evidence>
<evidence type="ECO:0000256" key="2">
    <source>
        <dbReference type="ARBA" id="ARBA00022519"/>
    </source>
</evidence>
<dbReference type="GO" id="GO:0009245">
    <property type="term" value="P:lipid A biosynthetic process"/>
    <property type="evidence" value="ECO:0007669"/>
    <property type="project" value="TreeGrafter"/>
</dbReference>
<keyword evidence="5" id="KW-0472">Membrane</keyword>
<dbReference type="CDD" id="cd07398">
    <property type="entry name" value="MPP_YbbF-LpxH"/>
    <property type="match status" value="1"/>
</dbReference>
<evidence type="ECO:0000256" key="3">
    <source>
        <dbReference type="ARBA" id="ARBA00022723"/>
    </source>
</evidence>
<protein>
    <recommendedName>
        <fullName evidence="7">Calcineurin-like phosphoesterase domain-containing protein</fullName>
    </recommendedName>
</protein>
<dbReference type="InterPro" id="IPR004843">
    <property type="entry name" value="Calcineurin-like_PHP"/>
</dbReference>
<organism evidence="8">
    <name type="scientific">marine metagenome</name>
    <dbReference type="NCBI Taxonomy" id="408172"/>
    <lineage>
        <taxon>unclassified sequences</taxon>
        <taxon>metagenomes</taxon>
        <taxon>ecological metagenomes</taxon>
    </lineage>
</organism>
<dbReference type="GO" id="GO:0016020">
    <property type="term" value="C:membrane"/>
    <property type="evidence" value="ECO:0007669"/>
    <property type="project" value="GOC"/>
</dbReference>
<dbReference type="SUPFAM" id="SSF56300">
    <property type="entry name" value="Metallo-dependent phosphatases"/>
    <property type="match status" value="1"/>
</dbReference>
<feature type="domain" description="Calcineurin-like phosphoesterase" evidence="7">
    <location>
        <begin position="5"/>
        <end position="117"/>
    </location>
</feature>
<feature type="non-terminal residue" evidence="8">
    <location>
        <position position="128"/>
    </location>
</feature>
<evidence type="ECO:0000256" key="5">
    <source>
        <dbReference type="ARBA" id="ARBA00023136"/>
    </source>
</evidence>
<reference evidence="8" key="1">
    <citation type="submission" date="2018-05" db="EMBL/GenBank/DDBJ databases">
        <authorList>
            <person name="Lanie J.A."/>
            <person name="Ng W.-L."/>
            <person name="Kazmierczak K.M."/>
            <person name="Andrzejewski T.M."/>
            <person name="Davidsen T.M."/>
            <person name="Wayne K.J."/>
            <person name="Tettelin H."/>
            <person name="Glass J.I."/>
            <person name="Rusch D."/>
            <person name="Podicherti R."/>
            <person name="Tsui H.-C.T."/>
            <person name="Winkler M.E."/>
        </authorList>
    </citation>
    <scope>NUCLEOTIDE SEQUENCE</scope>
</reference>
<keyword evidence="1" id="KW-1003">Cell membrane</keyword>
<dbReference type="InterPro" id="IPR029052">
    <property type="entry name" value="Metallo-depent_PP-like"/>
</dbReference>
<evidence type="ECO:0000256" key="4">
    <source>
        <dbReference type="ARBA" id="ARBA00022801"/>
    </source>
</evidence>
<evidence type="ECO:0000259" key="7">
    <source>
        <dbReference type="Pfam" id="PF00149"/>
    </source>
</evidence>
<feature type="non-terminal residue" evidence="8">
    <location>
        <position position="1"/>
    </location>
</feature>
<dbReference type="GO" id="GO:0008758">
    <property type="term" value="F:UDP-2,3-diacylglucosamine hydrolase activity"/>
    <property type="evidence" value="ECO:0007669"/>
    <property type="project" value="TreeGrafter"/>
</dbReference>
<dbReference type="EMBL" id="UINC01101795">
    <property type="protein sequence ID" value="SVC62891.1"/>
    <property type="molecule type" value="Genomic_DNA"/>
</dbReference>
<accession>A0A382NTI9</accession>
<gene>
    <name evidence="8" type="ORF">METZ01_LOCUS315745</name>
</gene>
<keyword evidence="6" id="KW-0464">Manganese</keyword>
<proteinExistence type="predicted"/>
<name>A0A382NTI9_9ZZZZ</name>
<dbReference type="PANTHER" id="PTHR34990:SF1">
    <property type="entry name" value="UDP-2,3-DIACYLGLUCOSAMINE HYDROLASE"/>
    <property type="match status" value="1"/>
</dbReference>
<dbReference type="PANTHER" id="PTHR34990">
    <property type="entry name" value="UDP-2,3-DIACYLGLUCOSAMINE HYDROLASE-RELATED"/>
    <property type="match status" value="1"/>
</dbReference>
<evidence type="ECO:0000256" key="6">
    <source>
        <dbReference type="ARBA" id="ARBA00023211"/>
    </source>
</evidence>